<feature type="non-terminal residue" evidence="1">
    <location>
        <position position="38"/>
    </location>
</feature>
<comment type="caution">
    <text evidence="1">The sequence shown here is derived from an EMBL/GenBank/DDBJ whole genome shotgun (WGS) entry which is preliminary data.</text>
</comment>
<name>K1U923_9ZZZZ</name>
<gene>
    <name evidence="1" type="ORF">OBE_01680</name>
</gene>
<accession>K1U923</accession>
<protein>
    <submittedName>
        <fullName evidence="1">Uncharacterized protein</fullName>
    </submittedName>
</protein>
<proteinExistence type="predicted"/>
<dbReference type="EMBL" id="AJWZ01001124">
    <property type="protein sequence ID" value="EKC74770.1"/>
    <property type="molecule type" value="Genomic_DNA"/>
</dbReference>
<dbReference type="AlphaFoldDB" id="K1U923"/>
<organism evidence="1">
    <name type="scientific">human gut metagenome</name>
    <dbReference type="NCBI Taxonomy" id="408170"/>
    <lineage>
        <taxon>unclassified sequences</taxon>
        <taxon>metagenomes</taxon>
        <taxon>organismal metagenomes</taxon>
    </lineage>
</organism>
<reference evidence="1" key="1">
    <citation type="journal article" date="2013" name="Environ. Microbiol.">
        <title>Microbiota from the distal guts of lean and obese adolescents exhibit partial functional redundancy besides clear differences in community structure.</title>
        <authorList>
            <person name="Ferrer M."/>
            <person name="Ruiz A."/>
            <person name="Lanza F."/>
            <person name="Haange S.B."/>
            <person name="Oberbach A."/>
            <person name="Till H."/>
            <person name="Bargiela R."/>
            <person name="Campoy C."/>
            <person name="Segura M.T."/>
            <person name="Richter M."/>
            <person name="von Bergen M."/>
            <person name="Seifert J."/>
            <person name="Suarez A."/>
        </authorList>
    </citation>
    <scope>NUCLEOTIDE SEQUENCE</scope>
</reference>
<evidence type="ECO:0000313" key="1">
    <source>
        <dbReference type="EMBL" id="EKC74770.1"/>
    </source>
</evidence>
<sequence length="38" mass="4486">MIEYITLSDLVKKVSQDAVEKGKEIFNTKKIREKYLNI</sequence>